<dbReference type="Pfam" id="PF00787">
    <property type="entry name" value="PX"/>
    <property type="match status" value="1"/>
</dbReference>
<feature type="region of interest" description="Disordered" evidence="1">
    <location>
        <begin position="1"/>
        <end position="88"/>
    </location>
</feature>
<dbReference type="PROSITE" id="PS50195">
    <property type="entry name" value="PX"/>
    <property type="match status" value="1"/>
</dbReference>
<dbReference type="InterPro" id="IPR001683">
    <property type="entry name" value="PX_dom"/>
</dbReference>
<name>A0ABQ8YJS1_9EUKA</name>
<evidence type="ECO:0000256" key="1">
    <source>
        <dbReference type="SAM" id="MobiDB-lite"/>
    </source>
</evidence>
<dbReference type="PANTHER" id="PTHR10555">
    <property type="entry name" value="SORTING NEXIN"/>
    <property type="match status" value="1"/>
</dbReference>
<comment type="caution">
    <text evidence="3">The sequence shown here is derived from an EMBL/GenBank/DDBJ whole genome shotgun (WGS) entry which is preliminary data.</text>
</comment>
<protein>
    <submittedName>
        <fullName evidence="3">Sorting nexin-4</fullName>
    </submittedName>
</protein>
<proteinExistence type="predicted"/>
<dbReference type="SMART" id="SM00312">
    <property type="entry name" value="PX"/>
    <property type="match status" value="1"/>
</dbReference>
<dbReference type="Proteomes" id="UP001150062">
    <property type="component" value="Unassembled WGS sequence"/>
</dbReference>
<dbReference type="EMBL" id="JAOAOG010000158">
    <property type="protein sequence ID" value="KAJ6244830.1"/>
    <property type="molecule type" value="Genomic_DNA"/>
</dbReference>
<feature type="compositionally biased region" description="Basic and acidic residues" evidence="1">
    <location>
        <begin position="1"/>
        <end position="42"/>
    </location>
</feature>
<dbReference type="Gene3D" id="3.30.1520.10">
    <property type="entry name" value="Phox-like domain"/>
    <property type="match status" value="1"/>
</dbReference>
<gene>
    <name evidence="3" type="ORF">M0813_20921</name>
</gene>
<evidence type="ECO:0000313" key="4">
    <source>
        <dbReference type="Proteomes" id="UP001150062"/>
    </source>
</evidence>
<feature type="compositionally biased region" description="Basic and acidic residues" evidence="1">
    <location>
        <begin position="50"/>
        <end position="88"/>
    </location>
</feature>
<accession>A0ABQ8YJS1</accession>
<dbReference type="InterPro" id="IPR036871">
    <property type="entry name" value="PX_dom_sf"/>
</dbReference>
<evidence type="ECO:0000313" key="3">
    <source>
        <dbReference type="EMBL" id="KAJ6244830.1"/>
    </source>
</evidence>
<reference evidence="3" key="1">
    <citation type="submission" date="2022-08" db="EMBL/GenBank/DDBJ databases">
        <title>Novel sulfate-reducing endosymbionts in the free-living metamonad Anaeramoeba.</title>
        <authorList>
            <person name="Jerlstrom-Hultqvist J."/>
            <person name="Cepicka I."/>
            <person name="Gallot-Lavallee L."/>
            <person name="Salas-Leiva D."/>
            <person name="Curtis B.A."/>
            <person name="Zahonova K."/>
            <person name="Pipaliya S."/>
            <person name="Dacks J."/>
            <person name="Roger A.J."/>
        </authorList>
    </citation>
    <scope>NUCLEOTIDE SEQUENCE</scope>
    <source>
        <strain evidence="3">Schooner1</strain>
    </source>
</reference>
<sequence>MEKTIGQEDKEKEEENQSQNENEKEQEKKKEKDIKIKKVEEEKKEEEEKEKEIKQSKERTIEKKKEKKQNETKKKEKEKEKEKEKTIQKKDLKPFPLIDFNLQKKILVTNPETKGGRIKKHTSYEIIVLKENPKEEEEEETKKSKKKKKKKKKETIRRRYKVFLWLKSSLVSNYPGVIIPSMPGKKITSKFESEFIQMGRKKLEIFINRIERHPILSKSTIFQDFLYKNVNDIFKTKVNQNKPKNQTRVIPLDDLYDSCEVKEGDTAFIQQKIDNWNKLEPILVIILFFYFFD</sequence>
<keyword evidence="4" id="KW-1185">Reference proteome</keyword>
<dbReference type="PANTHER" id="PTHR10555:SF170">
    <property type="entry name" value="FI18122P1"/>
    <property type="match status" value="1"/>
</dbReference>
<organism evidence="3 4">
    <name type="scientific">Anaeramoeba flamelloides</name>
    <dbReference type="NCBI Taxonomy" id="1746091"/>
    <lineage>
        <taxon>Eukaryota</taxon>
        <taxon>Metamonada</taxon>
        <taxon>Anaeramoebidae</taxon>
        <taxon>Anaeramoeba</taxon>
    </lineage>
</organism>
<evidence type="ECO:0000259" key="2">
    <source>
        <dbReference type="PROSITE" id="PS50195"/>
    </source>
</evidence>
<dbReference type="SUPFAM" id="SSF64268">
    <property type="entry name" value="PX domain"/>
    <property type="match status" value="1"/>
</dbReference>
<feature type="domain" description="PX" evidence="2">
    <location>
        <begin position="102"/>
        <end position="233"/>
    </location>
</feature>